<dbReference type="AlphaFoldDB" id="A0AAD5UIY0"/>
<dbReference type="Proteomes" id="UP001210925">
    <property type="component" value="Unassembled WGS sequence"/>
</dbReference>
<gene>
    <name evidence="1" type="ORF">HK103_002296</name>
</gene>
<dbReference type="EMBL" id="JADGKB010000018">
    <property type="protein sequence ID" value="KAJ3259393.1"/>
    <property type="molecule type" value="Genomic_DNA"/>
</dbReference>
<proteinExistence type="predicted"/>
<reference evidence="1" key="1">
    <citation type="submission" date="2020-05" db="EMBL/GenBank/DDBJ databases">
        <title>Phylogenomic resolution of chytrid fungi.</title>
        <authorList>
            <person name="Stajich J.E."/>
            <person name="Amses K."/>
            <person name="Simmons R."/>
            <person name="Seto K."/>
            <person name="Myers J."/>
            <person name="Bonds A."/>
            <person name="Quandt C.A."/>
            <person name="Barry K."/>
            <person name="Liu P."/>
            <person name="Grigoriev I."/>
            <person name="Longcore J.E."/>
            <person name="James T.Y."/>
        </authorList>
    </citation>
    <scope>NUCLEOTIDE SEQUENCE</scope>
    <source>
        <strain evidence="1">PLAUS21</strain>
    </source>
</reference>
<protein>
    <submittedName>
        <fullName evidence="1">Uncharacterized protein</fullName>
    </submittedName>
</protein>
<comment type="caution">
    <text evidence="1">The sequence shown here is derived from an EMBL/GenBank/DDBJ whole genome shotgun (WGS) entry which is preliminary data.</text>
</comment>
<evidence type="ECO:0000313" key="1">
    <source>
        <dbReference type="EMBL" id="KAJ3259393.1"/>
    </source>
</evidence>
<sequence>MEIQSEIADRKFQLELLKNEIKTRIKQDYKKNVKEQFPPEVLALSIKDFIENYGGSVEKYHKKHTRQSRRITIQQDQGVDLAIMLPKDVDRESEEEHELESLSKEDLLKLQESLRAAEEKTRRLLANFGM</sequence>
<accession>A0AAD5UIY0</accession>
<organism evidence="1 2">
    <name type="scientific">Boothiomyces macroporosus</name>
    <dbReference type="NCBI Taxonomy" id="261099"/>
    <lineage>
        <taxon>Eukaryota</taxon>
        <taxon>Fungi</taxon>
        <taxon>Fungi incertae sedis</taxon>
        <taxon>Chytridiomycota</taxon>
        <taxon>Chytridiomycota incertae sedis</taxon>
        <taxon>Chytridiomycetes</taxon>
        <taxon>Rhizophydiales</taxon>
        <taxon>Terramycetaceae</taxon>
        <taxon>Boothiomyces</taxon>
    </lineage>
</organism>
<evidence type="ECO:0000313" key="2">
    <source>
        <dbReference type="Proteomes" id="UP001210925"/>
    </source>
</evidence>
<keyword evidence="2" id="KW-1185">Reference proteome</keyword>
<name>A0AAD5UIY0_9FUNG</name>